<dbReference type="PANTHER" id="PTHR43308">
    <property type="entry name" value="OUTER MEMBRANE PROTEIN ALPHA-RELATED"/>
    <property type="match status" value="1"/>
</dbReference>
<organism evidence="4 5">
    <name type="scientific">Allocoleopsis franciscana PCC 7113</name>
    <dbReference type="NCBI Taxonomy" id="1173027"/>
    <lineage>
        <taxon>Bacteria</taxon>
        <taxon>Bacillati</taxon>
        <taxon>Cyanobacteriota</taxon>
        <taxon>Cyanophyceae</taxon>
        <taxon>Coleofasciculales</taxon>
        <taxon>Coleofasciculaceae</taxon>
        <taxon>Allocoleopsis</taxon>
        <taxon>Allocoleopsis franciscana</taxon>
    </lineage>
</organism>
<gene>
    <name evidence="4" type="ORF">Mic7113_4450</name>
</gene>
<dbReference type="Proteomes" id="UP000010471">
    <property type="component" value="Chromosome"/>
</dbReference>
<dbReference type="STRING" id="1173027.Mic7113_4450"/>
<dbReference type="PATRIC" id="fig|1173027.3.peg.4923"/>
<feature type="region of interest" description="Disordered" evidence="1">
    <location>
        <begin position="40"/>
        <end position="60"/>
    </location>
</feature>
<dbReference type="RefSeq" id="WP_015184279.1">
    <property type="nucleotide sequence ID" value="NC_019738.1"/>
</dbReference>
<accession>K9WIZ0</accession>
<feature type="region of interest" description="Disordered" evidence="1">
    <location>
        <begin position="77"/>
        <end position="102"/>
    </location>
</feature>
<dbReference type="InterPro" id="IPR001119">
    <property type="entry name" value="SLH_dom"/>
</dbReference>
<reference evidence="4 5" key="1">
    <citation type="submission" date="2012-06" db="EMBL/GenBank/DDBJ databases">
        <title>Finished chromosome of genome of Microcoleus sp. PCC 7113.</title>
        <authorList>
            <consortium name="US DOE Joint Genome Institute"/>
            <person name="Gugger M."/>
            <person name="Coursin T."/>
            <person name="Rippka R."/>
            <person name="Tandeau De Marsac N."/>
            <person name="Huntemann M."/>
            <person name="Wei C.-L."/>
            <person name="Han J."/>
            <person name="Detter J.C."/>
            <person name="Han C."/>
            <person name="Tapia R."/>
            <person name="Chen A."/>
            <person name="Kyrpides N."/>
            <person name="Mavromatis K."/>
            <person name="Markowitz V."/>
            <person name="Szeto E."/>
            <person name="Ivanova N."/>
            <person name="Pagani I."/>
            <person name="Pati A."/>
            <person name="Goodwin L."/>
            <person name="Nordberg H.P."/>
            <person name="Cantor M.N."/>
            <person name="Hua S.X."/>
            <person name="Woyke T."/>
            <person name="Kerfeld C.A."/>
        </authorList>
    </citation>
    <scope>NUCLEOTIDE SEQUENCE [LARGE SCALE GENOMIC DNA]</scope>
    <source>
        <strain evidence="4 5">PCC 7113</strain>
    </source>
</reference>
<keyword evidence="2" id="KW-0812">Transmembrane</keyword>
<keyword evidence="5" id="KW-1185">Reference proteome</keyword>
<evidence type="ECO:0000256" key="1">
    <source>
        <dbReference type="SAM" id="MobiDB-lite"/>
    </source>
</evidence>
<proteinExistence type="predicted"/>
<feature type="domain" description="SLH" evidence="3">
    <location>
        <begin position="175"/>
        <end position="234"/>
    </location>
</feature>
<dbReference type="Pfam" id="PF00395">
    <property type="entry name" value="SLH"/>
    <property type="match status" value="2"/>
</dbReference>
<evidence type="ECO:0000259" key="3">
    <source>
        <dbReference type="PROSITE" id="PS51272"/>
    </source>
</evidence>
<evidence type="ECO:0000313" key="5">
    <source>
        <dbReference type="Proteomes" id="UP000010471"/>
    </source>
</evidence>
<keyword evidence="2" id="KW-0472">Membrane</keyword>
<feature type="compositionally biased region" description="Polar residues" evidence="1">
    <location>
        <begin position="81"/>
        <end position="102"/>
    </location>
</feature>
<dbReference type="PROSITE" id="PS51272">
    <property type="entry name" value="SLH"/>
    <property type="match status" value="3"/>
</dbReference>
<feature type="transmembrane region" description="Helical" evidence="2">
    <location>
        <begin position="20"/>
        <end position="41"/>
    </location>
</feature>
<feature type="domain" description="SLH" evidence="3">
    <location>
        <begin position="111"/>
        <end position="174"/>
    </location>
</feature>
<evidence type="ECO:0000256" key="2">
    <source>
        <dbReference type="SAM" id="Phobius"/>
    </source>
</evidence>
<name>K9WIZ0_9CYAN</name>
<dbReference type="HOGENOM" id="CLU_467482_0_0_3"/>
<dbReference type="InterPro" id="IPR051465">
    <property type="entry name" value="Cell_Envelope_Struct_Comp"/>
</dbReference>
<keyword evidence="2" id="KW-1133">Transmembrane helix</keyword>
<feature type="compositionally biased region" description="Low complexity" evidence="1">
    <location>
        <begin position="50"/>
        <end position="60"/>
    </location>
</feature>
<dbReference type="eggNOG" id="COG3693">
    <property type="taxonomic scope" value="Bacteria"/>
</dbReference>
<dbReference type="KEGG" id="mic:Mic7113_4450"/>
<dbReference type="PANTHER" id="PTHR43308:SF5">
    <property type="entry name" value="S-LAYER PROTEIN _ PEPTIDOGLYCAN ENDO-BETA-N-ACETYLGLUCOSAMINIDASE"/>
    <property type="match status" value="1"/>
</dbReference>
<feature type="domain" description="SLH" evidence="3">
    <location>
        <begin position="237"/>
        <end position="301"/>
    </location>
</feature>
<protein>
    <submittedName>
        <fullName evidence="4">Putative S-layer protein</fullName>
    </submittedName>
</protein>
<sequence length="575" mass="61219">MRKARCTGRFYQVSKNLRLWAHILISSILSSTMLSAVAGVANPTPPSPPKTTAKASSGGSLGQSLLKNMLGAEALRPQAPDQGSTVPNQSQPTTVSVGQQQPARATAMQLAQYRTFPDVQGHWAQTFIETLAERGVILGFPDGTFRPDDPVTRAQFAAMIRKAFPRAAERPGTQFVDVPSNYWGFEAIQTAYRTGFLEGYPNSIFLPEQNIPRVQVLVSLVTGLDLSPPTQVASVLNSSFQDAAQIPDFARPKVAAATLNQLVVNYPNVALLNPNINATRADVAAFIYQALVKEGTLPPVNPSDMASRYIIGYQPPVATQPSPPPQNDLAALRQQYRLPEPPVSTITRRLFGGGTSISTPTGFGAQWRDAFVGFGYQERTRFTNTDDGAVTAGFGLGDARKLVAAEVAVTSYSTLRQGFGENGGVSFKVHRTFTNETGGDLAVAVGVENAIDWGNNDAGKSVYGVVTKVLPLTQDPTDPLSALTVSLGLGGGRFRSEEKVNNREGGTNVFGSVALKVAEPVNLIAEWTGQDLNLGASIYPIRGVPLVITPAAADVTGNAGDGVRFILGVGYGIRF</sequence>
<dbReference type="EMBL" id="CP003630">
    <property type="protein sequence ID" value="AFZ20143.1"/>
    <property type="molecule type" value="Genomic_DNA"/>
</dbReference>
<evidence type="ECO:0000313" key="4">
    <source>
        <dbReference type="EMBL" id="AFZ20143.1"/>
    </source>
</evidence>
<dbReference type="AlphaFoldDB" id="K9WIZ0"/>